<protein>
    <submittedName>
        <fullName evidence="1">Uncharacterized protein</fullName>
    </submittedName>
</protein>
<proteinExistence type="predicted"/>
<dbReference type="AlphaFoldDB" id="A0A6J4QY53"/>
<reference evidence="1" key="1">
    <citation type="submission" date="2020-02" db="EMBL/GenBank/DDBJ databases">
        <authorList>
            <person name="Meier V. D."/>
        </authorList>
    </citation>
    <scope>NUCLEOTIDE SEQUENCE</scope>
    <source>
        <strain evidence="1">AVDCRST_MAG58</strain>
    </source>
</reference>
<accession>A0A6J4QY53</accession>
<dbReference type="EMBL" id="CADCVF010000035">
    <property type="protein sequence ID" value="CAA9455698.1"/>
    <property type="molecule type" value="Genomic_DNA"/>
</dbReference>
<name>A0A6J4QY53_9ACTN</name>
<organism evidence="1">
    <name type="scientific">uncultured Rubrobacteraceae bacterium</name>
    <dbReference type="NCBI Taxonomy" id="349277"/>
    <lineage>
        <taxon>Bacteria</taxon>
        <taxon>Bacillati</taxon>
        <taxon>Actinomycetota</taxon>
        <taxon>Rubrobacteria</taxon>
        <taxon>Rubrobacterales</taxon>
        <taxon>Rubrobacteraceae</taxon>
        <taxon>environmental samples</taxon>
    </lineage>
</organism>
<evidence type="ECO:0000313" key="1">
    <source>
        <dbReference type="EMBL" id="CAA9455698.1"/>
    </source>
</evidence>
<sequence>MDVARTEAADAELARMIERRSRKGEVDPDELEPFYMESVRRYNAHRREEMRAAWCEHHQGQAVRLRAVLEFLIREHERNAEKYLPKGA</sequence>
<gene>
    <name evidence="1" type="ORF">AVDCRST_MAG58-1438</name>
</gene>